<dbReference type="Gene3D" id="1.10.533.10">
    <property type="entry name" value="Death Domain, Fas"/>
    <property type="match status" value="1"/>
</dbReference>
<dbReference type="SUPFAM" id="SSF47986">
    <property type="entry name" value="DEATH domain"/>
    <property type="match status" value="1"/>
</dbReference>
<sequence>MESRPEMSLDLGGCTLSHCCANMERCLLFENDNYQEIKAEKTPQNSARKLLEIVHGQMDESEATRFLQCLKECKQHYPRLRPWLSAHSGIAPLPLLIFLPLKLK</sequence>
<dbReference type="Proteomes" id="UP000314983">
    <property type="component" value="Chromosome 5"/>
</dbReference>
<dbReference type="InterPro" id="IPR011029">
    <property type="entry name" value="DEATH-like_dom_sf"/>
</dbReference>
<keyword evidence="3" id="KW-1185">Reference proteome</keyword>
<evidence type="ECO:0000313" key="2">
    <source>
        <dbReference type="Ensembl" id="ENSEEEP00000047174.2"/>
    </source>
</evidence>
<name>A0A4W4H6S4_ELEEL</name>
<reference evidence="2" key="3">
    <citation type="submission" date="2020-05" db="EMBL/GenBank/DDBJ databases">
        <title>Electrophorus electricus (electric eel) genome, fEleEle1, primary haplotype.</title>
        <authorList>
            <person name="Myers G."/>
            <person name="Meyer A."/>
            <person name="Fedrigo O."/>
            <person name="Formenti G."/>
            <person name="Rhie A."/>
            <person name="Tracey A."/>
            <person name="Sims Y."/>
            <person name="Jarvis E.D."/>
        </authorList>
    </citation>
    <scope>NUCLEOTIDE SEQUENCE [LARGE SCALE GENOMIC DNA]</scope>
</reference>
<protein>
    <recommendedName>
        <fullName evidence="1">CARD domain-containing protein</fullName>
    </recommendedName>
</protein>
<reference evidence="3" key="1">
    <citation type="journal article" date="2014" name="Science">
        <title>Nonhuman genetics. Genomic basis for the convergent evolution of electric organs.</title>
        <authorList>
            <person name="Gallant J.R."/>
            <person name="Traeger L.L."/>
            <person name="Volkening J.D."/>
            <person name="Moffett H."/>
            <person name="Chen P.H."/>
            <person name="Novina C.D."/>
            <person name="Phillips G.N.Jr."/>
            <person name="Anand R."/>
            <person name="Wells G.B."/>
            <person name="Pinch M."/>
            <person name="Guth R."/>
            <person name="Unguez G.A."/>
            <person name="Albert J.S."/>
            <person name="Zakon H.H."/>
            <person name="Samanta M.P."/>
            <person name="Sussman M.R."/>
        </authorList>
    </citation>
    <scope>NUCLEOTIDE SEQUENCE [LARGE SCALE GENOMIC DNA]</scope>
</reference>
<dbReference type="AlphaFoldDB" id="A0A4W4H6S4"/>
<reference evidence="2" key="5">
    <citation type="submission" date="2025-09" db="UniProtKB">
        <authorList>
            <consortium name="Ensembl"/>
        </authorList>
    </citation>
    <scope>IDENTIFICATION</scope>
</reference>
<organism evidence="2 3">
    <name type="scientific">Electrophorus electricus</name>
    <name type="common">Electric eel</name>
    <name type="synonym">Gymnotus electricus</name>
    <dbReference type="NCBI Taxonomy" id="8005"/>
    <lineage>
        <taxon>Eukaryota</taxon>
        <taxon>Metazoa</taxon>
        <taxon>Chordata</taxon>
        <taxon>Craniata</taxon>
        <taxon>Vertebrata</taxon>
        <taxon>Euteleostomi</taxon>
        <taxon>Actinopterygii</taxon>
        <taxon>Neopterygii</taxon>
        <taxon>Teleostei</taxon>
        <taxon>Ostariophysi</taxon>
        <taxon>Gymnotiformes</taxon>
        <taxon>Gymnotoidei</taxon>
        <taxon>Gymnotidae</taxon>
        <taxon>Electrophorus</taxon>
    </lineage>
</organism>
<dbReference type="GO" id="GO:0042981">
    <property type="term" value="P:regulation of apoptotic process"/>
    <property type="evidence" value="ECO:0007669"/>
    <property type="project" value="InterPro"/>
</dbReference>
<proteinExistence type="predicted"/>
<accession>A0A4W4H6S4</accession>
<evidence type="ECO:0000259" key="1">
    <source>
        <dbReference type="Pfam" id="PF00619"/>
    </source>
</evidence>
<reference evidence="3" key="2">
    <citation type="journal article" date="2017" name="Sci. Adv.">
        <title>A tail of two voltages: Proteomic comparison of the three electric organs of the electric eel.</title>
        <authorList>
            <person name="Traeger L.L."/>
            <person name="Sabat G."/>
            <person name="Barrett-Wilt G.A."/>
            <person name="Wells G.B."/>
            <person name="Sussman M.R."/>
        </authorList>
    </citation>
    <scope>NUCLEOTIDE SEQUENCE [LARGE SCALE GENOMIC DNA]</scope>
</reference>
<feature type="domain" description="CARD" evidence="1">
    <location>
        <begin position="16"/>
        <end position="77"/>
    </location>
</feature>
<dbReference type="Pfam" id="PF00619">
    <property type="entry name" value="CARD"/>
    <property type="match status" value="1"/>
</dbReference>
<dbReference type="Ensembl" id="ENSEEET00000047695.2">
    <property type="protein sequence ID" value="ENSEEEP00000047174.2"/>
    <property type="gene ID" value="ENSEEEG00000022204.2"/>
</dbReference>
<dbReference type="InterPro" id="IPR001315">
    <property type="entry name" value="CARD"/>
</dbReference>
<evidence type="ECO:0000313" key="3">
    <source>
        <dbReference type="Proteomes" id="UP000314983"/>
    </source>
</evidence>
<reference evidence="2" key="4">
    <citation type="submission" date="2025-08" db="UniProtKB">
        <authorList>
            <consortium name="Ensembl"/>
        </authorList>
    </citation>
    <scope>IDENTIFICATION</scope>
</reference>